<dbReference type="InterPro" id="IPR045853">
    <property type="entry name" value="Pep_chain_release_fac_I_sf"/>
</dbReference>
<evidence type="ECO:0000256" key="1">
    <source>
        <dbReference type="ARBA" id="ARBA00010835"/>
    </source>
</evidence>
<proteinExistence type="inferred from homology"/>
<feature type="compositionally biased region" description="Low complexity" evidence="3">
    <location>
        <begin position="29"/>
        <end position="43"/>
    </location>
</feature>
<dbReference type="eggNOG" id="KOG2726">
    <property type="taxonomic scope" value="Eukaryota"/>
</dbReference>
<gene>
    <name evidence="5" type="ORF">Bathy07g03070</name>
</gene>
<dbReference type="FunFam" id="3.30.70.1660:FF:000002">
    <property type="entry name" value="Peptide chain release factor 1"/>
    <property type="match status" value="1"/>
</dbReference>
<keyword evidence="2" id="KW-0648">Protein biosynthesis</keyword>
<organism evidence="5 6">
    <name type="scientific">Bathycoccus prasinos</name>
    <dbReference type="NCBI Taxonomy" id="41875"/>
    <lineage>
        <taxon>Eukaryota</taxon>
        <taxon>Viridiplantae</taxon>
        <taxon>Chlorophyta</taxon>
        <taxon>Mamiellophyceae</taxon>
        <taxon>Mamiellales</taxon>
        <taxon>Bathycoccaceae</taxon>
        <taxon>Bathycoccus</taxon>
    </lineage>
</organism>
<protein>
    <submittedName>
        <fullName evidence="5">Peptide chain release factor 1</fullName>
    </submittedName>
</protein>
<dbReference type="KEGG" id="bpg:Bathy07g03070"/>
<dbReference type="GO" id="GO:0016149">
    <property type="term" value="F:translation release factor activity, codon specific"/>
    <property type="evidence" value="ECO:0007669"/>
    <property type="project" value="InterPro"/>
</dbReference>
<evidence type="ECO:0000259" key="4">
    <source>
        <dbReference type="PROSITE" id="PS00745"/>
    </source>
</evidence>
<evidence type="ECO:0000313" key="5">
    <source>
        <dbReference type="EMBL" id="CCO66090.1"/>
    </source>
</evidence>
<dbReference type="PANTHER" id="PTHR43804">
    <property type="entry name" value="LD18447P"/>
    <property type="match status" value="1"/>
</dbReference>
<dbReference type="Pfam" id="PF03462">
    <property type="entry name" value="PCRF"/>
    <property type="match status" value="1"/>
</dbReference>
<dbReference type="GO" id="GO:0009507">
    <property type="term" value="C:chloroplast"/>
    <property type="evidence" value="ECO:0007669"/>
    <property type="project" value="TreeGrafter"/>
</dbReference>
<dbReference type="InterPro" id="IPR000352">
    <property type="entry name" value="Pep_chain_release_fac_I"/>
</dbReference>
<dbReference type="NCBIfam" id="NF001859">
    <property type="entry name" value="PRK00591.1"/>
    <property type="match status" value="1"/>
</dbReference>
<dbReference type="SUPFAM" id="SSF75620">
    <property type="entry name" value="Release factor"/>
    <property type="match status" value="1"/>
</dbReference>
<dbReference type="NCBIfam" id="TIGR00019">
    <property type="entry name" value="prfA"/>
    <property type="match status" value="1"/>
</dbReference>
<dbReference type="GeneID" id="19014796"/>
<dbReference type="Gene3D" id="6.10.140.1950">
    <property type="match status" value="1"/>
</dbReference>
<dbReference type="GO" id="GO:0009658">
    <property type="term" value="P:chloroplast organization"/>
    <property type="evidence" value="ECO:0007669"/>
    <property type="project" value="TreeGrafter"/>
</dbReference>
<evidence type="ECO:0000256" key="3">
    <source>
        <dbReference type="SAM" id="MobiDB-lite"/>
    </source>
</evidence>
<dbReference type="OrthoDB" id="2019491at2759"/>
<dbReference type="Gene3D" id="3.30.70.1660">
    <property type="match status" value="1"/>
</dbReference>
<dbReference type="STRING" id="41875.K8F1W8"/>
<reference evidence="5 6" key="1">
    <citation type="submission" date="2011-10" db="EMBL/GenBank/DDBJ databases">
        <authorList>
            <person name="Genoscope - CEA"/>
        </authorList>
    </citation>
    <scope>NUCLEOTIDE SEQUENCE [LARGE SCALE GENOMIC DNA]</scope>
    <source>
        <strain evidence="5 6">RCC 1105</strain>
    </source>
</reference>
<dbReference type="InterPro" id="IPR004373">
    <property type="entry name" value="RF-1"/>
</dbReference>
<dbReference type="AlphaFoldDB" id="K8F1W8"/>
<name>K8F1W8_9CHLO</name>
<evidence type="ECO:0000256" key="2">
    <source>
        <dbReference type="ARBA" id="ARBA00022917"/>
    </source>
</evidence>
<dbReference type="RefSeq" id="XP_007512002.1">
    <property type="nucleotide sequence ID" value="XM_007511940.1"/>
</dbReference>
<feature type="region of interest" description="Disordered" evidence="3">
    <location>
        <begin position="1"/>
        <end position="56"/>
    </location>
</feature>
<dbReference type="Proteomes" id="UP000198341">
    <property type="component" value="Chromosome 7"/>
</dbReference>
<dbReference type="EMBL" id="FO082272">
    <property type="protein sequence ID" value="CCO66090.1"/>
    <property type="molecule type" value="Genomic_DNA"/>
</dbReference>
<dbReference type="GO" id="GO:0010027">
    <property type="term" value="P:thylakoid membrane organization"/>
    <property type="evidence" value="ECO:0007669"/>
    <property type="project" value="TreeGrafter"/>
</dbReference>
<dbReference type="GO" id="GO:0032544">
    <property type="term" value="P:plastid translation"/>
    <property type="evidence" value="ECO:0007669"/>
    <property type="project" value="TreeGrafter"/>
</dbReference>
<dbReference type="Gene3D" id="3.30.160.20">
    <property type="match status" value="1"/>
</dbReference>
<dbReference type="Pfam" id="PF00472">
    <property type="entry name" value="RF-1"/>
    <property type="match status" value="1"/>
</dbReference>
<accession>K8F1W8</accession>
<comment type="similarity">
    <text evidence="1">Belongs to the prokaryotic/mitochondrial release factor family.</text>
</comment>
<dbReference type="PROSITE" id="PS00745">
    <property type="entry name" value="RF_PROK_I"/>
    <property type="match status" value="1"/>
</dbReference>
<dbReference type="InterPro" id="IPR005139">
    <property type="entry name" value="PCRF"/>
</dbReference>
<evidence type="ECO:0000313" key="6">
    <source>
        <dbReference type="Proteomes" id="UP000198341"/>
    </source>
</evidence>
<feature type="domain" description="Prokaryotic-type class I peptide chain release factors" evidence="4">
    <location>
        <begin position="313"/>
        <end position="329"/>
    </location>
</feature>
<dbReference type="InterPro" id="IPR050057">
    <property type="entry name" value="Prokaryotic/Mito_RF"/>
</dbReference>
<dbReference type="SMART" id="SM00937">
    <property type="entry name" value="PCRF"/>
    <property type="match status" value="1"/>
</dbReference>
<keyword evidence="6" id="KW-1185">Reference proteome</keyword>
<dbReference type="FunFam" id="3.30.160.20:FF:000004">
    <property type="entry name" value="Peptide chain release factor 1"/>
    <property type="match status" value="1"/>
</dbReference>
<dbReference type="PANTHER" id="PTHR43804:SF8">
    <property type="entry name" value="PEPTIDE CHAIN RELEASE FACTOR APG3, CHLOROPLASTIC"/>
    <property type="match status" value="1"/>
</dbReference>
<sequence length="448" mass="49062">MASAEPTAAGMASSSSSSRRRRGRSFVTASVSSASSSSSSSSSHPTTRSNTRERYGANVNATVTHIHSRRGGLLAANAAAGPAPDFLVAKLDANEKMHKELMDKLADPAVQGDSKEFQKVSKAMGALQDVVHTYQKYKECLQGSEEAKAMAKEAAGDDEMVAMAKEEADSLMQEAETLVDQLTLSLLPTDPLDSKNIMLEMRAGTGGDEAAIFVGDLHRMYTRFAQTEGWKMETVSSSSGDFGGYKEIVVEIKGENVYSQLKWEAGVHRVQRVPSTDAQGRIQTSTATVAVMPEADEVEVEIKDEDLEIQTARSGGAGGQNVNKVETAIDMFHKPSGIRVFCSEQRTQLKNRIRAMQILRNKLFEIQLEERNKEIAGARKAQVGSGARSEKIRTYNWKDSRVSDHRLQKNFPLENFMNGEIKDSIASCQSLEQQDRLAELNAELMAEK</sequence>